<sequence length="306" mass="35064">MLKGIKKYGNQVTIINLEDLSTSQFEELRQEDIIDKEVLAYAQDENETSFVEETEGRLTVVYQLLDKQKLSMKAGDIPQIEPMTFLVTDQDLFILHNNKTAPLLEDVVDKVDLDKEPKHILFQLLTLFTKEYFTFMEGINAERDYLIKDLRRRPNRKNLKGLANLQSGSVYILMGAMQNSHMLDDIKDLPNYNSFSHESKEQLRDTMIEAKQLSNMCSLHSRILEQLASSYNNVLSNNLNENVTTLTIISIGISLLATVTSFYGMNVKLPFAKIDIVWFLILLITSIVALISIIIMKIFVARHHNS</sequence>
<feature type="transmembrane region" description="Helical" evidence="6">
    <location>
        <begin position="243"/>
        <end position="264"/>
    </location>
</feature>
<evidence type="ECO:0000256" key="3">
    <source>
        <dbReference type="ARBA" id="ARBA00022692"/>
    </source>
</evidence>
<reference evidence="8" key="1">
    <citation type="submission" date="2022-10" db="EMBL/GenBank/DDBJ databases">
        <title>Streptococcus didelphis as causative of fatal infections in opossums (Didelphis albiventris).</title>
        <authorList>
            <person name="Breyer G.M."/>
            <person name="Da Silva M.E.R.J."/>
            <person name="Siqueira F.M."/>
        </authorList>
    </citation>
    <scope>NUCLEOTIDE SEQUENCE [LARGE SCALE GENOMIC DNA]</scope>
    <source>
        <strain evidence="8">LBVP101/21</strain>
    </source>
</reference>
<keyword evidence="4 6" id="KW-1133">Transmembrane helix</keyword>
<dbReference type="CDD" id="cd12827">
    <property type="entry name" value="EcCorA_ZntB-like_u2"/>
    <property type="match status" value="1"/>
</dbReference>
<accession>A0ABY9LGM0</accession>
<evidence type="ECO:0000256" key="6">
    <source>
        <dbReference type="SAM" id="Phobius"/>
    </source>
</evidence>
<dbReference type="SUPFAM" id="SSF143865">
    <property type="entry name" value="CorA soluble domain-like"/>
    <property type="match status" value="1"/>
</dbReference>
<keyword evidence="8" id="KW-1185">Reference proteome</keyword>
<dbReference type="SUPFAM" id="SSF144083">
    <property type="entry name" value="Magnesium transport protein CorA, transmembrane region"/>
    <property type="match status" value="1"/>
</dbReference>
<gene>
    <name evidence="7" type="ORF">N1496_08825</name>
</gene>
<dbReference type="InterPro" id="IPR045863">
    <property type="entry name" value="CorA_TM1_TM2"/>
</dbReference>
<dbReference type="InterPro" id="IPR045861">
    <property type="entry name" value="CorA_cytoplasmic_dom"/>
</dbReference>
<evidence type="ECO:0000313" key="8">
    <source>
        <dbReference type="Proteomes" id="UP001238096"/>
    </source>
</evidence>
<evidence type="ECO:0000256" key="2">
    <source>
        <dbReference type="ARBA" id="ARBA00009765"/>
    </source>
</evidence>
<feature type="transmembrane region" description="Helical" evidence="6">
    <location>
        <begin position="276"/>
        <end position="300"/>
    </location>
</feature>
<dbReference type="InterPro" id="IPR002523">
    <property type="entry name" value="MgTranspt_CorA/ZnTranspt_ZntB"/>
</dbReference>
<evidence type="ECO:0000313" key="7">
    <source>
        <dbReference type="EMBL" id="WMB28037.1"/>
    </source>
</evidence>
<evidence type="ECO:0000256" key="1">
    <source>
        <dbReference type="ARBA" id="ARBA00004141"/>
    </source>
</evidence>
<dbReference type="Proteomes" id="UP001238096">
    <property type="component" value="Chromosome"/>
</dbReference>
<organism evidence="7 8">
    <name type="scientific">Streptococcus didelphis</name>
    <dbReference type="NCBI Taxonomy" id="102886"/>
    <lineage>
        <taxon>Bacteria</taxon>
        <taxon>Bacillati</taxon>
        <taxon>Bacillota</taxon>
        <taxon>Bacilli</taxon>
        <taxon>Lactobacillales</taxon>
        <taxon>Streptococcaceae</taxon>
        <taxon>Streptococcus</taxon>
    </lineage>
</organism>
<dbReference type="RefSeq" id="WP_018366923.1">
    <property type="nucleotide sequence ID" value="NZ_CP104407.1"/>
</dbReference>
<keyword evidence="5 6" id="KW-0472">Membrane</keyword>
<evidence type="ECO:0000256" key="4">
    <source>
        <dbReference type="ARBA" id="ARBA00022989"/>
    </source>
</evidence>
<evidence type="ECO:0000256" key="5">
    <source>
        <dbReference type="ARBA" id="ARBA00023136"/>
    </source>
</evidence>
<dbReference type="PANTHER" id="PTHR47891:SF1">
    <property type="entry name" value="CORA-MAGNESIUM AND COBALT TRANSPORTER"/>
    <property type="match status" value="1"/>
</dbReference>
<name>A0ABY9LGM0_9STRE</name>
<proteinExistence type="inferred from homology"/>
<dbReference type="Gene3D" id="1.20.58.340">
    <property type="entry name" value="Magnesium transport protein CorA, transmembrane region"/>
    <property type="match status" value="2"/>
</dbReference>
<dbReference type="InterPro" id="IPR047199">
    <property type="entry name" value="CorA-like"/>
</dbReference>
<dbReference type="PANTHER" id="PTHR47891">
    <property type="entry name" value="TRANSPORTER-RELATED"/>
    <property type="match status" value="1"/>
</dbReference>
<comment type="subcellular location">
    <subcellularLocation>
        <location evidence="1">Membrane</location>
        <topology evidence="1">Multi-pass membrane protein</topology>
    </subcellularLocation>
</comment>
<protein>
    <submittedName>
        <fullName evidence="7">Magnesium transporter CorA family protein</fullName>
    </submittedName>
</protein>
<dbReference type="EMBL" id="CP110509">
    <property type="protein sequence ID" value="WMB28037.1"/>
    <property type="molecule type" value="Genomic_DNA"/>
</dbReference>
<comment type="similarity">
    <text evidence="2">Belongs to the CorA metal ion transporter (MIT) (TC 1.A.35) family.</text>
</comment>
<keyword evidence="3 6" id="KW-0812">Transmembrane</keyword>
<dbReference type="Pfam" id="PF01544">
    <property type="entry name" value="CorA"/>
    <property type="match status" value="1"/>
</dbReference>